<organism evidence="6 7">
    <name type="scientific">Candidatus Zambryskibacteria bacterium RIFCSPLOWO2_02_FULL_44_12b</name>
    <dbReference type="NCBI Taxonomy" id="1802772"/>
    <lineage>
        <taxon>Bacteria</taxon>
        <taxon>Candidatus Zambryskiibacteriota</taxon>
    </lineage>
</organism>
<dbReference type="AlphaFoldDB" id="A0A1G2UM26"/>
<dbReference type="Gene3D" id="3.50.7.10">
    <property type="entry name" value="GroEL"/>
    <property type="match status" value="1"/>
</dbReference>
<comment type="caution">
    <text evidence="3">Lacks conserved residue(s) required for the propagation of feature annotation.</text>
</comment>
<evidence type="ECO:0000256" key="4">
    <source>
        <dbReference type="RuleBase" id="RU000418"/>
    </source>
</evidence>
<feature type="binding site" evidence="3">
    <location>
        <position position="413"/>
    </location>
    <ligand>
        <name>ATP</name>
        <dbReference type="ChEBI" id="CHEBI:30616"/>
    </ligand>
</feature>
<comment type="subunit">
    <text evidence="3 5">Forms a cylinder of 14 subunits composed of two heptameric rings stacked back-to-back. Interacts with the co-chaperonin GroES.</text>
</comment>
<keyword evidence="3" id="KW-0963">Cytoplasm</keyword>
<keyword evidence="3" id="KW-0547">Nucleotide-binding</keyword>
<dbReference type="InterPro" id="IPR027409">
    <property type="entry name" value="GroEL-like_apical_dom_sf"/>
</dbReference>
<evidence type="ECO:0000256" key="2">
    <source>
        <dbReference type="ARBA" id="ARBA00023186"/>
    </source>
</evidence>
<dbReference type="NCBIfam" id="NF009487">
    <property type="entry name" value="PRK12849.1"/>
    <property type="match status" value="1"/>
</dbReference>
<evidence type="ECO:0000313" key="7">
    <source>
        <dbReference type="Proteomes" id="UP000177202"/>
    </source>
</evidence>
<dbReference type="Proteomes" id="UP000177202">
    <property type="component" value="Unassembled WGS sequence"/>
</dbReference>
<evidence type="ECO:0000313" key="6">
    <source>
        <dbReference type="EMBL" id="OHB10468.1"/>
    </source>
</evidence>
<dbReference type="InterPro" id="IPR002423">
    <property type="entry name" value="Cpn60/GroEL/TCP-1"/>
</dbReference>
<dbReference type="PRINTS" id="PR00298">
    <property type="entry name" value="CHAPERONIN60"/>
</dbReference>
<evidence type="ECO:0000256" key="5">
    <source>
        <dbReference type="RuleBase" id="RU000419"/>
    </source>
</evidence>
<keyword evidence="3" id="KW-0413">Isomerase</keyword>
<dbReference type="GO" id="GO:0005524">
    <property type="term" value="F:ATP binding"/>
    <property type="evidence" value="ECO:0007669"/>
    <property type="project" value="UniProtKB-UniRule"/>
</dbReference>
<comment type="function">
    <text evidence="3 5">Together with its co-chaperonin GroES, plays an essential role in assisting protein folding. The GroEL-GroES system forms a nano-cage that allows encapsulation of the non-native substrate proteins and provides a physical environment optimized to promote and accelerate protein folding.</text>
</comment>
<dbReference type="CDD" id="cd03344">
    <property type="entry name" value="GroEL"/>
    <property type="match status" value="1"/>
</dbReference>
<dbReference type="InterPro" id="IPR027410">
    <property type="entry name" value="TCP-1-like_intermed_sf"/>
</dbReference>
<keyword evidence="2 3" id="KW-0143">Chaperone</keyword>
<dbReference type="InterPro" id="IPR001844">
    <property type="entry name" value="Cpn60/GroEL"/>
</dbReference>
<dbReference type="FunFam" id="3.50.7.10:FF:000001">
    <property type="entry name" value="60 kDa chaperonin"/>
    <property type="match status" value="1"/>
</dbReference>
<feature type="binding site" evidence="3">
    <location>
        <position position="506"/>
    </location>
    <ligand>
        <name>ATP</name>
        <dbReference type="ChEBI" id="CHEBI:30616"/>
    </ligand>
</feature>
<dbReference type="NCBIfam" id="TIGR02348">
    <property type="entry name" value="GroEL"/>
    <property type="match status" value="1"/>
</dbReference>
<comment type="similarity">
    <text evidence="1 3 4">Belongs to the chaperonin (HSP60) family.</text>
</comment>
<dbReference type="SUPFAM" id="SSF52029">
    <property type="entry name" value="GroEL apical domain-like"/>
    <property type="match status" value="1"/>
</dbReference>
<dbReference type="GO" id="GO:0051082">
    <property type="term" value="F:unfolded protein binding"/>
    <property type="evidence" value="ECO:0007669"/>
    <property type="project" value="UniProtKB-UniRule"/>
</dbReference>
<comment type="caution">
    <text evidence="6">The sequence shown here is derived from an EMBL/GenBank/DDBJ whole genome shotgun (WGS) entry which is preliminary data.</text>
</comment>
<feature type="binding site" evidence="3">
    <location>
        <begin position="86"/>
        <end position="90"/>
    </location>
    <ligand>
        <name>ATP</name>
        <dbReference type="ChEBI" id="CHEBI:30616"/>
    </ligand>
</feature>
<dbReference type="NCBIfam" id="NF009489">
    <property type="entry name" value="PRK12851.1"/>
    <property type="match status" value="1"/>
</dbReference>
<dbReference type="GO" id="GO:0016853">
    <property type="term" value="F:isomerase activity"/>
    <property type="evidence" value="ECO:0007669"/>
    <property type="project" value="UniProtKB-KW"/>
</dbReference>
<protein>
    <recommendedName>
        <fullName evidence="3">Chaperonin GroEL</fullName>
        <ecNumber evidence="3">5.6.1.7</ecNumber>
    </recommendedName>
    <alternativeName>
        <fullName evidence="3">60 kDa chaperonin</fullName>
    </alternativeName>
    <alternativeName>
        <fullName evidence="3">Chaperonin-60</fullName>
        <shortName evidence="3">Cpn60</shortName>
    </alternativeName>
</protein>
<proteinExistence type="inferred from homology"/>
<sequence length="552" mass="59001">MSKQILFNQEARKALKRGVDKVGNAVKITIGPRGRNVVLDKGYGAPTITNDGVTIAKDITLKDKFENMGAEIVKEVASKTNDTAGDGTTTSVIITQALVEIGFKKSLVGSNSMGIRRGIEQASKDAIETLKKISKPIKADNEVKQVATIAAESSEIGAIIAETIKKIGKDGVVTVEESQSFGVDSEIVEGLEFDKGYISPYMITNTERMEAEYRDPAILVTDKKISVIKEVLPLLEKLAASGKKDLVIIAEDVDGEALTTFVVNKLRGSFNVLAIKAPGYGDRKKEVLGDIAVTIGAKMISEDLGIKFENAELSMLGRASRIVSTKDNTVIVGGKGKRSEIQARAESLRAQRETASKFDLDKLNERIGKLTGGVAVIRVGAATETEMKYLKLKIEDAVNATKAAISEGIVIGGGSALAKVSKKLEGKYRESKEAKMAHENAEAAEFAAGYMAVVEALKEPLRQIAKNAGKEDGVVLAEVLKGHTNSGYDALTDTFVNDMFEAGIIDPLKVTRCALENASSAVAILLTTEVAIADEPEPKQEKGHDHGGGMDY</sequence>
<feature type="binding site" evidence="3">
    <location>
        <begin position="489"/>
        <end position="491"/>
    </location>
    <ligand>
        <name>ATP</name>
        <dbReference type="ChEBI" id="CHEBI:30616"/>
    </ligand>
</feature>
<name>A0A1G2UM26_9BACT</name>
<dbReference type="EMBL" id="MHWP01000014">
    <property type="protein sequence ID" value="OHB10468.1"/>
    <property type="molecule type" value="Genomic_DNA"/>
</dbReference>
<dbReference type="GO" id="GO:0140662">
    <property type="term" value="F:ATP-dependent protein folding chaperone"/>
    <property type="evidence" value="ECO:0007669"/>
    <property type="project" value="InterPro"/>
</dbReference>
<evidence type="ECO:0000256" key="3">
    <source>
        <dbReference type="HAMAP-Rule" id="MF_00600"/>
    </source>
</evidence>
<comment type="subcellular location">
    <subcellularLocation>
        <location evidence="3">Cytoplasm</location>
    </subcellularLocation>
</comment>
<dbReference type="InterPro" id="IPR027413">
    <property type="entry name" value="GROEL-like_equatorial_sf"/>
</dbReference>
<dbReference type="SUPFAM" id="SSF48592">
    <property type="entry name" value="GroEL equatorial domain-like"/>
    <property type="match status" value="1"/>
</dbReference>
<accession>A0A1G2UM26</accession>
<reference evidence="6 7" key="1">
    <citation type="journal article" date="2016" name="Nat. Commun.">
        <title>Thousands of microbial genomes shed light on interconnected biogeochemical processes in an aquifer system.</title>
        <authorList>
            <person name="Anantharaman K."/>
            <person name="Brown C.T."/>
            <person name="Hug L.A."/>
            <person name="Sharon I."/>
            <person name="Castelle C.J."/>
            <person name="Probst A.J."/>
            <person name="Thomas B.C."/>
            <person name="Singh A."/>
            <person name="Wilkins M.J."/>
            <person name="Karaoz U."/>
            <person name="Brodie E.L."/>
            <person name="Williams K.H."/>
            <person name="Hubbard S.S."/>
            <person name="Banfield J.F."/>
        </authorList>
    </citation>
    <scope>NUCLEOTIDE SEQUENCE [LARGE SCALE GENOMIC DNA]</scope>
</reference>
<evidence type="ECO:0000256" key="1">
    <source>
        <dbReference type="ARBA" id="ARBA00006607"/>
    </source>
</evidence>
<dbReference type="Gene3D" id="1.10.560.10">
    <property type="entry name" value="GroEL-like equatorial domain"/>
    <property type="match status" value="1"/>
</dbReference>
<dbReference type="GO" id="GO:0005737">
    <property type="term" value="C:cytoplasm"/>
    <property type="evidence" value="ECO:0007669"/>
    <property type="project" value="UniProtKB-SubCell"/>
</dbReference>
<dbReference type="Pfam" id="PF00118">
    <property type="entry name" value="Cpn60_TCP1"/>
    <property type="match status" value="1"/>
</dbReference>
<feature type="binding site" evidence="3">
    <location>
        <begin position="29"/>
        <end position="32"/>
    </location>
    <ligand>
        <name>ATP</name>
        <dbReference type="ChEBI" id="CHEBI:30616"/>
    </ligand>
</feature>
<dbReference type="HAMAP" id="MF_00600">
    <property type="entry name" value="CH60"/>
    <property type="match status" value="1"/>
</dbReference>
<dbReference type="GO" id="GO:0042026">
    <property type="term" value="P:protein refolding"/>
    <property type="evidence" value="ECO:0007669"/>
    <property type="project" value="UniProtKB-UniRule"/>
</dbReference>
<dbReference type="EC" id="5.6.1.7" evidence="3"/>
<dbReference type="NCBIfam" id="NF009488">
    <property type="entry name" value="PRK12850.1"/>
    <property type="match status" value="1"/>
</dbReference>
<gene>
    <name evidence="3" type="primary">groEL</name>
    <name evidence="3" type="synonym">groL</name>
    <name evidence="6" type="ORF">A3H60_00380</name>
</gene>
<dbReference type="NCBIfam" id="NF000592">
    <property type="entry name" value="PRK00013.1"/>
    <property type="match status" value="1"/>
</dbReference>
<dbReference type="Gene3D" id="3.30.260.10">
    <property type="entry name" value="TCP-1-like chaperonin intermediate domain"/>
    <property type="match status" value="1"/>
</dbReference>
<keyword evidence="3" id="KW-0067">ATP-binding</keyword>
<dbReference type="STRING" id="1802772.A3H60_00380"/>
<dbReference type="PANTHER" id="PTHR45633">
    <property type="entry name" value="60 KDA HEAT SHOCK PROTEIN, MITOCHONDRIAL"/>
    <property type="match status" value="1"/>
</dbReference>
<dbReference type="SUPFAM" id="SSF54849">
    <property type="entry name" value="GroEL-intermediate domain like"/>
    <property type="match status" value="1"/>
</dbReference>